<feature type="transmembrane region" description="Helical" evidence="7">
    <location>
        <begin position="142"/>
        <end position="163"/>
    </location>
</feature>
<sequence>MPPFLVFLIGTLFIFLVPRRWKSWFSVLITLIALVNFLCLSHGTFWHIKILEYELVFGRIDQLSYLFGLLFHIAAVIATLFALHVRDPIQNIAALLYTGGAVGAVFAGDLITLFLFWEVMALSSTFLILARRNSNSNSTGQRYLLIQITSGVLLLAGAAAYLTETGSISFEQMELSTLGG</sequence>
<organism evidence="9">
    <name type="scientific">marine metagenome</name>
    <dbReference type="NCBI Taxonomy" id="408172"/>
    <lineage>
        <taxon>unclassified sequences</taxon>
        <taxon>metagenomes</taxon>
        <taxon>ecological metagenomes</taxon>
    </lineage>
</organism>
<dbReference type="PANTHER" id="PTHR42682">
    <property type="entry name" value="HYDROGENASE-4 COMPONENT F"/>
    <property type="match status" value="1"/>
</dbReference>
<keyword evidence="2" id="KW-1003">Cell membrane</keyword>
<evidence type="ECO:0000256" key="5">
    <source>
        <dbReference type="ARBA" id="ARBA00023002"/>
    </source>
</evidence>
<keyword evidence="3 7" id="KW-0812">Transmembrane</keyword>
<dbReference type="Pfam" id="PF00361">
    <property type="entry name" value="Proton_antipo_M"/>
    <property type="match status" value="1"/>
</dbReference>
<evidence type="ECO:0000256" key="1">
    <source>
        <dbReference type="ARBA" id="ARBA00004651"/>
    </source>
</evidence>
<evidence type="ECO:0000256" key="6">
    <source>
        <dbReference type="ARBA" id="ARBA00023136"/>
    </source>
</evidence>
<gene>
    <name evidence="9" type="ORF">METZ01_LOCUS483654</name>
</gene>
<evidence type="ECO:0000313" key="9">
    <source>
        <dbReference type="EMBL" id="SVE30800.1"/>
    </source>
</evidence>
<dbReference type="InterPro" id="IPR052175">
    <property type="entry name" value="ComplexI-like_HydComp"/>
</dbReference>
<dbReference type="AlphaFoldDB" id="A0A383CFC7"/>
<evidence type="ECO:0000256" key="4">
    <source>
        <dbReference type="ARBA" id="ARBA00022989"/>
    </source>
</evidence>
<accession>A0A383CFC7</accession>
<keyword evidence="6 7" id="KW-0472">Membrane</keyword>
<dbReference type="GO" id="GO:0016491">
    <property type="term" value="F:oxidoreductase activity"/>
    <property type="evidence" value="ECO:0007669"/>
    <property type="project" value="UniProtKB-KW"/>
</dbReference>
<keyword evidence="5" id="KW-0560">Oxidoreductase</keyword>
<evidence type="ECO:0000256" key="2">
    <source>
        <dbReference type="ARBA" id="ARBA00022475"/>
    </source>
</evidence>
<feature type="non-terminal residue" evidence="9">
    <location>
        <position position="180"/>
    </location>
</feature>
<feature type="domain" description="NADH:quinone oxidoreductase/Mrp antiporter transmembrane" evidence="8">
    <location>
        <begin position="107"/>
        <end position="175"/>
    </location>
</feature>
<evidence type="ECO:0000259" key="8">
    <source>
        <dbReference type="Pfam" id="PF00361"/>
    </source>
</evidence>
<evidence type="ECO:0000256" key="7">
    <source>
        <dbReference type="SAM" id="Phobius"/>
    </source>
</evidence>
<comment type="subcellular location">
    <subcellularLocation>
        <location evidence="1">Cell membrane</location>
        <topology evidence="1">Multi-pass membrane protein</topology>
    </subcellularLocation>
</comment>
<proteinExistence type="predicted"/>
<reference evidence="9" key="1">
    <citation type="submission" date="2018-05" db="EMBL/GenBank/DDBJ databases">
        <authorList>
            <person name="Lanie J.A."/>
            <person name="Ng W.-L."/>
            <person name="Kazmierczak K.M."/>
            <person name="Andrzejewski T.M."/>
            <person name="Davidsen T.M."/>
            <person name="Wayne K.J."/>
            <person name="Tettelin H."/>
            <person name="Glass J.I."/>
            <person name="Rusch D."/>
            <person name="Podicherti R."/>
            <person name="Tsui H.-C.T."/>
            <person name="Winkler M.E."/>
        </authorList>
    </citation>
    <scope>NUCLEOTIDE SEQUENCE</scope>
</reference>
<evidence type="ECO:0000256" key="3">
    <source>
        <dbReference type="ARBA" id="ARBA00022692"/>
    </source>
</evidence>
<dbReference type="GO" id="GO:0005886">
    <property type="term" value="C:plasma membrane"/>
    <property type="evidence" value="ECO:0007669"/>
    <property type="project" value="UniProtKB-SubCell"/>
</dbReference>
<feature type="transmembrane region" description="Helical" evidence="7">
    <location>
        <begin position="63"/>
        <end position="85"/>
    </location>
</feature>
<dbReference type="InterPro" id="IPR001750">
    <property type="entry name" value="ND/Mrp_TM"/>
</dbReference>
<feature type="transmembrane region" description="Helical" evidence="7">
    <location>
        <begin position="105"/>
        <end position="130"/>
    </location>
</feature>
<protein>
    <recommendedName>
        <fullName evidence="8">NADH:quinone oxidoreductase/Mrp antiporter transmembrane domain-containing protein</fullName>
    </recommendedName>
</protein>
<dbReference type="PANTHER" id="PTHR42682:SF4">
    <property type="entry name" value="NADH-UBIQUINONE_PLASTOQUINONE"/>
    <property type="match status" value="1"/>
</dbReference>
<name>A0A383CFC7_9ZZZZ</name>
<dbReference type="EMBL" id="UINC01208318">
    <property type="protein sequence ID" value="SVE30800.1"/>
    <property type="molecule type" value="Genomic_DNA"/>
</dbReference>
<feature type="transmembrane region" description="Helical" evidence="7">
    <location>
        <begin position="29"/>
        <end position="51"/>
    </location>
</feature>
<keyword evidence="4 7" id="KW-1133">Transmembrane helix</keyword>